<feature type="domain" description="Glycoside hydrolase family 3 N-terminal" evidence="7">
    <location>
        <begin position="83"/>
        <end position="404"/>
    </location>
</feature>
<evidence type="ECO:0000256" key="4">
    <source>
        <dbReference type="ARBA" id="ARBA00022801"/>
    </source>
</evidence>
<dbReference type="GO" id="GO:0005975">
    <property type="term" value="P:carbohydrate metabolic process"/>
    <property type="evidence" value="ECO:0007669"/>
    <property type="project" value="InterPro"/>
</dbReference>
<evidence type="ECO:0000256" key="2">
    <source>
        <dbReference type="ARBA" id="ARBA00005336"/>
    </source>
</evidence>
<feature type="region of interest" description="Disordered" evidence="6">
    <location>
        <begin position="36"/>
        <end position="70"/>
    </location>
</feature>
<dbReference type="EC" id="3.2.1.52" evidence="3"/>
<dbReference type="NCBIfam" id="NF003740">
    <property type="entry name" value="PRK05337.1"/>
    <property type="match status" value="1"/>
</dbReference>
<dbReference type="PANTHER" id="PTHR30480">
    <property type="entry name" value="BETA-HEXOSAMINIDASE-RELATED"/>
    <property type="match status" value="1"/>
</dbReference>
<dbReference type="Proteomes" id="UP000077355">
    <property type="component" value="Unassembled WGS sequence"/>
</dbReference>
<comment type="catalytic activity">
    <reaction evidence="1">
        <text>Hydrolysis of terminal non-reducing N-acetyl-D-hexosamine residues in N-acetyl-beta-D-hexosaminides.</text>
        <dbReference type="EC" id="3.2.1.52"/>
    </reaction>
</comment>
<keyword evidence="4 8" id="KW-0378">Hydrolase</keyword>
<dbReference type="InterPro" id="IPR001764">
    <property type="entry name" value="Glyco_hydro_3_N"/>
</dbReference>
<sequence length="440" mass="47613">MGDEWNVKINAMMVWLCVILVLGGCSASRNTGENAGANTGVNSGSNEIAKTPPNVDGSASEDLKPIDPSEPADATKELLKTMTTAEKIGQLVVVGMEGTIINEDSRKFIEDYHVGGFIFYKDNIESTKQTLSLFNDLKKINVTNKVPLWMSVDEEGGRVTRMPKEFLKLPTNKAIGNKNDPKLSNEIGQVLGRELQGFGLNMDFAPVLDINSNPNNPVIGDRSFGNQAKLVSELGIATMKGIESQGVVPVIKHFPGHGDTSVDSHIGLPVVEKNLERLRQLELVPFQDAINEQAEVVMIAHLLMPKVDPDAPASLSKKVITDLLRDELGFDGIVMTDDMTMGAIGENYDLQKASVQTVLAGTNIVLIGHDALKGKLVIQALTDAVNHGKISEDVLNNRVYAILKVKEKYGLTNDPAKGPDVQSLNSDIQQILNKVGNGNQ</sequence>
<dbReference type="PANTHER" id="PTHR30480:SF13">
    <property type="entry name" value="BETA-HEXOSAMINIDASE"/>
    <property type="match status" value="1"/>
</dbReference>
<evidence type="ECO:0000313" key="9">
    <source>
        <dbReference type="Proteomes" id="UP000077355"/>
    </source>
</evidence>
<dbReference type="Pfam" id="PF00933">
    <property type="entry name" value="Glyco_hydro_3"/>
    <property type="match status" value="1"/>
</dbReference>
<dbReference type="PROSITE" id="PS00775">
    <property type="entry name" value="GLYCOSYL_HYDROL_F3"/>
    <property type="match status" value="1"/>
</dbReference>
<proteinExistence type="inferred from homology"/>
<evidence type="ECO:0000259" key="7">
    <source>
        <dbReference type="Pfam" id="PF00933"/>
    </source>
</evidence>
<dbReference type="Gene3D" id="3.20.20.300">
    <property type="entry name" value="Glycoside hydrolase, family 3, N-terminal domain"/>
    <property type="match status" value="1"/>
</dbReference>
<evidence type="ECO:0000256" key="3">
    <source>
        <dbReference type="ARBA" id="ARBA00012663"/>
    </source>
</evidence>
<comment type="similarity">
    <text evidence="2">Belongs to the glycosyl hydrolase 3 family.</text>
</comment>
<dbReference type="GO" id="GO:0009254">
    <property type="term" value="P:peptidoglycan turnover"/>
    <property type="evidence" value="ECO:0007669"/>
    <property type="project" value="TreeGrafter"/>
</dbReference>
<dbReference type="EMBL" id="LVJI01000018">
    <property type="protein sequence ID" value="OAB44963.1"/>
    <property type="molecule type" value="Genomic_DNA"/>
</dbReference>
<feature type="compositionally biased region" description="Basic and acidic residues" evidence="6">
    <location>
        <begin position="61"/>
        <end position="70"/>
    </location>
</feature>
<evidence type="ECO:0000313" key="8">
    <source>
        <dbReference type="EMBL" id="OAB44963.1"/>
    </source>
</evidence>
<organism evidence="8 9">
    <name type="scientific">Paenibacillus antarcticus</name>
    <dbReference type="NCBI Taxonomy" id="253703"/>
    <lineage>
        <taxon>Bacteria</taxon>
        <taxon>Bacillati</taxon>
        <taxon>Bacillota</taxon>
        <taxon>Bacilli</taxon>
        <taxon>Bacillales</taxon>
        <taxon>Paenibacillaceae</taxon>
        <taxon>Paenibacillus</taxon>
    </lineage>
</organism>
<dbReference type="InterPro" id="IPR050226">
    <property type="entry name" value="NagZ_Beta-hexosaminidase"/>
</dbReference>
<dbReference type="SUPFAM" id="SSF51445">
    <property type="entry name" value="(Trans)glycosidases"/>
    <property type="match status" value="1"/>
</dbReference>
<name>A0A168MRA0_9BACL</name>
<keyword evidence="5" id="KW-0326">Glycosidase</keyword>
<evidence type="ECO:0000256" key="1">
    <source>
        <dbReference type="ARBA" id="ARBA00001231"/>
    </source>
</evidence>
<feature type="compositionally biased region" description="Polar residues" evidence="6">
    <location>
        <begin position="36"/>
        <end position="48"/>
    </location>
</feature>
<accession>A0A168MRA0</accession>
<evidence type="ECO:0000256" key="5">
    <source>
        <dbReference type="ARBA" id="ARBA00023295"/>
    </source>
</evidence>
<comment type="caution">
    <text evidence="8">The sequence shown here is derived from an EMBL/GenBank/DDBJ whole genome shotgun (WGS) entry which is preliminary data.</text>
</comment>
<dbReference type="InterPro" id="IPR017853">
    <property type="entry name" value="GH"/>
</dbReference>
<dbReference type="RefSeq" id="WP_068650430.1">
    <property type="nucleotide sequence ID" value="NZ_LVJI01000018.1"/>
</dbReference>
<dbReference type="InterPro" id="IPR019800">
    <property type="entry name" value="Glyco_hydro_3_AS"/>
</dbReference>
<dbReference type="GO" id="GO:0004563">
    <property type="term" value="F:beta-N-acetylhexosaminidase activity"/>
    <property type="evidence" value="ECO:0007669"/>
    <property type="project" value="UniProtKB-EC"/>
</dbReference>
<reference evidence="8 9" key="1">
    <citation type="submission" date="2016-03" db="EMBL/GenBank/DDBJ databases">
        <title>Draft genome sequence of Paenibacillus antarcticus CECT 5836.</title>
        <authorList>
            <person name="Shin S.-K."/>
            <person name="Yi H."/>
        </authorList>
    </citation>
    <scope>NUCLEOTIDE SEQUENCE [LARGE SCALE GENOMIC DNA]</scope>
    <source>
        <strain evidence="8 9">CECT 5836</strain>
    </source>
</reference>
<dbReference type="InterPro" id="IPR036962">
    <property type="entry name" value="Glyco_hydro_3_N_sf"/>
</dbReference>
<protein>
    <recommendedName>
        <fullName evidence="3">beta-N-acetylhexosaminidase</fullName>
        <ecNumber evidence="3">3.2.1.52</ecNumber>
    </recommendedName>
</protein>
<gene>
    <name evidence="8" type="ORF">PBAT_13495</name>
</gene>
<keyword evidence="9" id="KW-1185">Reference proteome</keyword>
<dbReference type="AlphaFoldDB" id="A0A168MRA0"/>
<evidence type="ECO:0000256" key="6">
    <source>
        <dbReference type="SAM" id="MobiDB-lite"/>
    </source>
</evidence>